<name>A0ABN7WHE2_GIGMA</name>
<comment type="caution">
    <text evidence="2">The sequence shown here is derived from an EMBL/GenBank/DDBJ whole genome shotgun (WGS) entry which is preliminary data.</text>
</comment>
<accession>A0ABN7WHE2</accession>
<dbReference type="EMBL" id="CAJVQB010044586">
    <property type="protein sequence ID" value="CAG8832013.1"/>
    <property type="molecule type" value="Genomic_DNA"/>
</dbReference>
<feature type="compositionally biased region" description="Polar residues" evidence="1">
    <location>
        <begin position="126"/>
        <end position="141"/>
    </location>
</feature>
<feature type="non-terminal residue" evidence="2">
    <location>
        <position position="326"/>
    </location>
</feature>
<reference evidence="2 3" key="1">
    <citation type="submission" date="2021-06" db="EMBL/GenBank/DDBJ databases">
        <authorList>
            <person name="Kallberg Y."/>
            <person name="Tangrot J."/>
            <person name="Rosling A."/>
        </authorList>
    </citation>
    <scope>NUCLEOTIDE SEQUENCE [LARGE SCALE GENOMIC DNA]</scope>
    <source>
        <strain evidence="2 3">120-4 pot B 10/14</strain>
    </source>
</reference>
<sequence>MSRKFFDIFQNIEQFLSHIKLLLLIMSVNEANISELELLRQRIRELEAENAEIPDLRKKLAEIPELRKKLAEVEARNAELIKQIMEENNRCDAKIEDTNDRVAKLEQLQNDNTPNDNTPNNNSSNFNSEKMSQDLTQPCNSTSSEEKICSELDSKCKKGKGVNKLKQELFAPELPSQVPIEQNHVTKISETAGPGKSSIDEASQHLAQLCDKAFDAEDGANRANQEEILCWCLYAKDFRTQLNEIIENSDEEQIDSPANTSQDISSEKIPEVLQSVSNHVTKISETAGPGKNLPEVNTPSTSQITPAKANDNDLTDLKEEDFCGGE</sequence>
<gene>
    <name evidence="2" type="ORF">GMARGA_LOCUS30876</name>
</gene>
<evidence type="ECO:0000313" key="2">
    <source>
        <dbReference type="EMBL" id="CAG8832013.1"/>
    </source>
</evidence>
<feature type="region of interest" description="Disordered" evidence="1">
    <location>
        <begin position="107"/>
        <end position="141"/>
    </location>
</feature>
<feature type="compositionally biased region" description="Polar residues" evidence="1">
    <location>
        <begin position="295"/>
        <end position="305"/>
    </location>
</feature>
<protein>
    <submittedName>
        <fullName evidence="2">25548_t:CDS:1</fullName>
    </submittedName>
</protein>
<feature type="compositionally biased region" description="Basic and acidic residues" evidence="1">
    <location>
        <begin position="315"/>
        <end position="326"/>
    </location>
</feature>
<evidence type="ECO:0000256" key="1">
    <source>
        <dbReference type="SAM" id="MobiDB-lite"/>
    </source>
</evidence>
<dbReference type="Proteomes" id="UP000789901">
    <property type="component" value="Unassembled WGS sequence"/>
</dbReference>
<evidence type="ECO:0000313" key="3">
    <source>
        <dbReference type="Proteomes" id="UP000789901"/>
    </source>
</evidence>
<keyword evidence="3" id="KW-1185">Reference proteome</keyword>
<feature type="region of interest" description="Disordered" evidence="1">
    <location>
        <begin position="279"/>
        <end position="326"/>
    </location>
</feature>
<feature type="compositionally biased region" description="Low complexity" evidence="1">
    <location>
        <begin position="110"/>
        <end position="125"/>
    </location>
</feature>
<organism evidence="2 3">
    <name type="scientific">Gigaspora margarita</name>
    <dbReference type="NCBI Taxonomy" id="4874"/>
    <lineage>
        <taxon>Eukaryota</taxon>
        <taxon>Fungi</taxon>
        <taxon>Fungi incertae sedis</taxon>
        <taxon>Mucoromycota</taxon>
        <taxon>Glomeromycotina</taxon>
        <taxon>Glomeromycetes</taxon>
        <taxon>Diversisporales</taxon>
        <taxon>Gigasporaceae</taxon>
        <taxon>Gigaspora</taxon>
    </lineage>
</organism>
<proteinExistence type="predicted"/>